<dbReference type="Proteomes" id="UP000071927">
    <property type="component" value="Unassembled WGS sequence"/>
</dbReference>
<dbReference type="EMBL" id="LQXV01000164">
    <property type="protein sequence ID" value="KXU09202.1"/>
    <property type="molecule type" value="Genomic_DNA"/>
</dbReference>
<reference evidence="3 4" key="1">
    <citation type="submission" date="2016-01" db="EMBL/GenBank/DDBJ databases">
        <title>Highly variable Streptococcus oralis are common among viridans streptococci isolated from primates.</title>
        <authorList>
            <person name="Denapaite D."/>
            <person name="Rieger M."/>
            <person name="Koendgen S."/>
            <person name="Brueckner R."/>
            <person name="Ochigava I."/>
            <person name="Kappeler P."/>
            <person name="Maetz-Rensing K."/>
            <person name="Leendertz F."/>
            <person name="Hakenbeck R."/>
        </authorList>
    </citation>
    <scope>NUCLEOTIDE SEQUENCE [LARGE SCALE GENOMIC DNA]</scope>
    <source>
        <strain evidence="1 3">DD02</strain>
        <strain evidence="2 4">DD03</strain>
    </source>
</reference>
<dbReference type="RefSeq" id="WP_061458911.1">
    <property type="nucleotide sequence ID" value="NZ_KQ968748.1"/>
</dbReference>
<sequence length="83" mass="9868">MQESFGETILELSKEDMKLNPKNPVIRMYDDDELIGKFSLKTAEVVENIDLADYDIRFAQKEIRRNRDNWLETWRDYVGILNA</sequence>
<evidence type="ECO:0000313" key="1">
    <source>
        <dbReference type="EMBL" id="KXT67203.1"/>
    </source>
</evidence>
<dbReference type="AlphaFoldDB" id="A0A139R346"/>
<gene>
    <name evidence="1" type="ORF">SGADD02_01478</name>
    <name evidence="2" type="ORF">SGADD03_00986</name>
</gene>
<name>A0A139R346_9STRE</name>
<evidence type="ECO:0000313" key="2">
    <source>
        <dbReference type="EMBL" id="KXU09202.1"/>
    </source>
</evidence>
<dbReference type="Proteomes" id="UP000070198">
    <property type="component" value="Unassembled WGS sequence"/>
</dbReference>
<protein>
    <submittedName>
        <fullName evidence="2">Uncharacterized protein</fullName>
    </submittedName>
</protein>
<dbReference type="EMBL" id="LQOF01000303">
    <property type="protein sequence ID" value="KXT67203.1"/>
    <property type="molecule type" value="Genomic_DNA"/>
</dbReference>
<evidence type="ECO:0000313" key="3">
    <source>
        <dbReference type="Proteomes" id="UP000070198"/>
    </source>
</evidence>
<accession>A0A139R346</accession>
<proteinExistence type="predicted"/>
<comment type="caution">
    <text evidence="2">The sequence shown here is derived from an EMBL/GenBank/DDBJ whole genome shotgun (WGS) entry which is preliminary data.</text>
</comment>
<evidence type="ECO:0000313" key="4">
    <source>
        <dbReference type="Proteomes" id="UP000071927"/>
    </source>
</evidence>
<organism evidence="2 4">
    <name type="scientific">Streptococcus gallolyticus</name>
    <dbReference type="NCBI Taxonomy" id="315405"/>
    <lineage>
        <taxon>Bacteria</taxon>
        <taxon>Bacillati</taxon>
        <taxon>Bacillota</taxon>
        <taxon>Bacilli</taxon>
        <taxon>Lactobacillales</taxon>
        <taxon>Streptococcaceae</taxon>
        <taxon>Streptococcus</taxon>
    </lineage>
</organism>
<dbReference type="PATRIC" id="fig|315405.11.peg.1738"/>